<reference evidence="1 2" key="1">
    <citation type="submission" date="2019-05" db="EMBL/GenBank/DDBJ databases">
        <title>Another draft genome of Portunus trituberculatus and its Hox gene families provides insights of decapod evolution.</title>
        <authorList>
            <person name="Jeong J.-H."/>
            <person name="Song I."/>
            <person name="Kim S."/>
            <person name="Choi T."/>
            <person name="Kim D."/>
            <person name="Ryu S."/>
            <person name="Kim W."/>
        </authorList>
    </citation>
    <scope>NUCLEOTIDE SEQUENCE [LARGE SCALE GENOMIC DNA]</scope>
    <source>
        <tissue evidence="1">Muscle</tissue>
    </source>
</reference>
<protein>
    <submittedName>
        <fullName evidence="1">Uncharacterized protein</fullName>
    </submittedName>
</protein>
<sequence length="125" mass="14216">MIAVPTNPALVDDQSGLTVTPRLLVQPGQIRTLEREEKEYSPARNRGAERALRVPISVRLSDRWNMQGVHRLEVTESPSRECDREKYVMRSRQVASPSSLLHRFLLLSLPSPHPLHRLALYLGPC</sequence>
<name>A0A5B7GPY7_PORTR</name>
<evidence type="ECO:0000313" key="1">
    <source>
        <dbReference type="EMBL" id="MPC59633.1"/>
    </source>
</evidence>
<accession>A0A5B7GPY7</accession>
<gene>
    <name evidence="1" type="ORF">E2C01_053656</name>
</gene>
<dbReference type="Proteomes" id="UP000324222">
    <property type="component" value="Unassembled WGS sequence"/>
</dbReference>
<keyword evidence="2" id="KW-1185">Reference proteome</keyword>
<dbReference type="EMBL" id="VSRR010016728">
    <property type="protein sequence ID" value="MPC59633.1"/>
    <property type="molecule type" value="Genomic_DNA"/>
</dbReference>
<organism evidence="1 2">
    <name type="scientific">Portunus trituberculatus</name>
    <name type="common">Swimming crab</name>
    <name type="synonym">Neptunus trituberculatus</name>
    <dbReference type="NCBI Taxonomy" id="210409"/>
    <lineage>
        <taxon>Eukaryota</taxon>
        <taxon>Metazoa</taxon>
        <taxon>Ecdysozoa</taxon>
        <taxon>Arthropoda</taxon>
        <taxon>Crustacea</taxon>
        <taxon>Multicrustacea</taxon>
        <taxon>Malacostraca</taxon>
        <taxon>Eumalacostraca</taxon>
        <taxon>Eucarida</taxon>
        <taxon>Decapoda</taxon>
        <taxon>Pleocyemata</taxon>
        <taxon>Brachyura</taxon>
        <taxon>Eubrachyura</taxon>
        <taxon>Portunoidea</taxon>
        <taxon>Portunidae</taxon>
        <taxon>Portuninae</taxon>
        <taxon>Portunus</taxon>
    </lineage>
</organism>
<evidence type="ECO:0000313" key="2">
    <source>
        <dbReference type="Proteomes" id="UP000324222"/>
    </source>
</evidence>
<comment type="caution">
    <text evidence="1">The sequence shown here is derived from an EMBL/GenBank/DDBJ whole genome shotgun (WGS) entry which is preliminary data.</text>
</comment>
<dbReference type="AlphaFoldDB" id="A0A5B7GPY7"/>
<proteinExistence type="predicted"/>